<dbReference type="SMART" id="SM00980">
    <property type="entry name" value="THAP"/>
    <property type="match status" value="1"/>
</dbReference>
<feature type="compositionally biased region" description="Polar residues" evidence="7">
    <location>
        <begin position="166"/>
        <end position="189"/>
    </location>
</feature>
<accession>A0AAV1HDQ3</accession>
<dbReference type="PROSITE" id="PS50950">
    <property type="entry name" value="ZF_THAP"/>
    <property type="match status" value="1"/>
</dbReference>
<protein>
    <submittedName>
        <fullName evidence="9">Uncharacterized protein LOC115385308 isoform X2</fullName>
    </submittedName>
</protein>
<dbReference type="SUPFAM" id="SSF57716">
    <property type="entry name" value="Glucocorticoid receptor-like (DNA-binding domain)"/>
    <property type="match status" value="1"/>
</dbReference>
<feature type="compositionally biased region" description="Low complexity" evidence="7">
    <location>
        <begin position="461"/>
        <end position="474"/>
    </location>
</feature>
<evidence type="ECO:0000256" key="7">
    <source>
        <dbReference type="SAM" id="MobiDB-lite"/>
    </source>
</evidence>
<dbReference type="GO" id="GO:0008270">
    <property type="term" value="F:zinc ion binding"/>
    <property type="evidence" value="ECO:0007669"/>
    <property type="project" value="UniProtKB-KW"/>
</dbReference>
<dbReference type="InterPro" id="IPR027806">
    <property type="entry name" value="HARBI1_dom"/>
</dbReference>
<evidence type="ECO:0000256" key="4">
    <source>
        <dbReference type="ARBA" id="ARBA00022833"/>
    </source>
</evidence>
<evidence type="ECO:0000313" key="9">
    <source>
        <dbReference type="EMBL" id="CAJ1083770.1"/>
    </source>
</evidence>
<feature type="region of interest" description="Disordered" evidence="7">
    <location>
        <begin position="358"/>
        <end position="385"/>
    </location>
</feature>
<feature type="region of interest" description="Disordered" evidence="7">
    <location>
        <begin position="291"/>
        <end position="310"/>
    </location>
</feature>
<keyword evidence="2" id="KW-0479">Metal-binding</keyword>
<dbReference type="Pfam" id="PF05485">
    <property type="entry name" value="THAP"/>
    <property type="match status" value="1"/>
</dbReference>
<dbReference type="Gene3D" id="6.20.210.20">
    <property type="entry name" value="THAP domain"/>
    <property type="match status" value="1"/>
</dbReference>
<keyword evidence="10" id="KW-1185">Reference proteome</keyword>
<organism evidence="9 10">
    <name type="scientific">Xyrichtys novacula</name>
    <name type="common">Pearly razorfish</name>
    <name type="synonym">Hemipteronotus novacula</name>
    <dbReference type="NCBI Taxonomy" id="13765"/>
    <lineage>
        <taxon>Eukaryota</taxon>
        <taxon>Metazoa</taxon>
        <taxon>Chordata</taxon>
        <taxon>Craniata</taxon>
        <taxon>Vertebrata</taxon>
        <taxon>Euteleostomi</taxon>
        <taxon>Actinopterygii</taxon>
        <taxon>Neopterygii</taxon>
        <taxon>Teleostei</taxon>
        <taxon>Neoteleostei</taxon>
        <taxon>Acanthomorphata</taxon>
        <taxon>Eupercaria</taxon>
        <taxon>Labriformes</taxon>
        <taxon>Labridae</taxon>
        <taxon>Xyrichtys</taxon>
    </lineage>
</organism>
<dbReference type="SMART" id="SM00692">
    <property type="entry name" value="DM3"/>
    <property type="match status" value="1"/>
</dbReference>
<comment type="cofactor">
    <cofactor evidence="1">
        <name>a divalent metal cation</name>
        <dbReference type="ChEBI" id="CHEBI:60240"/>
    </cofactor>
</comment>
<evidence type="ECO:0000256" key="1">
    <source>
        <dbReference type="ARBA" id="ARBA00001968"/>
    </source>
</evidence>
<feature type="domain" description="THAP-type" evidence="8">
    <location>
        <begin position="1"/>
        <end position="82"/>
    </location>
</feature>
<reference evidence="9" key="1">
    <citation type="submission" date="2023-08" db="EMBL/GenBank/DDBJ databases">
        <authorList>
            <person name="Alioto T."/>
            <person name="Alioto T."/>
            <person name="Gomez Garrido J."/>
        </authorList>
    </citation>
    <scope>NUCLEOTIDE SEQUENCE</scope>
</reference>
<dbReference type="InterPro" id="IPR027805">
    <property type="entry name" value="Transposase_HTH_dom"/>
</dbReference>
<dbReference type="Pfam" id="PF13359">
    <property type="entry name" value="DDE_Tnp_4"/>
    <property type="match status" value="1"/>
</dbReference>
<evidence type="ECO:0000313" key="10">
    <source>
        <dbReference type="Proteomes" id="UP001178508"/>
    </source>
</evidence>
<evidence type="ECO:0000256" key="5">
    <source>
        <dbReference type="ARBA" id="ARBA00023125"/>
    </source>
</evidence>
<gene>
    <name evidence="9" type="ORF">XNOV1_A038258</name>
</gene>
<feature type="region of interest" description="Disordered" evidence="7">
    <location>
        <begin position="136"/>
        <end position="189"/>
    </location>
</feature>
<dbReference type="AlphaFoldDB" id="A0AAV1HDQ3"/>
<dbReference type="Proteomes" id="UP001178508">
    <property type="component" value="Chromosome 21"/>
</dbReference>
<feature type="compositionally biased region" description="Basic and acidic residues" evidence="7">
    <location>
        <begin position="483"/>
        <end position="494"/>
    </location>
</feature>
<dbReference type="Pfam" id="PF13613">
    <property type="entry name" value="HTH_Tnp_4"/>
    <property type="match status" value="1"/>
</dbReference>
<feature type="region of interest" description="Disordered" evidence="7">
    <location>
        <begin position="412"/>
        <end position="494"/>
    </location>
</feature>
<keyword evidence="4" id="KW-0862">Zinc</keyword>
<dbReference type="EMBL" id="OY660884">
    <property type="protein sequence ID" value="CAJ1083770.1"/>
    <property type="molecule type" value="Genomic_DNA"/>
</dbReference>
<evidence type="ECO:0000256" key="2">
    <source>
        <dbReference type="ARBA" id="ARBA00022723"/>
    </source>
</evidence>
<keyword evidence="5 6" id="KW-0238">DNA-binding</keyword>
<sequence>MVGCAAFGCTNRSERGHRMYGFPKGKERQKRWLAMVSIQNFDVEAGNCNSRKICQVHFEDSQFISTKKGRLRLRHDAVPTLFGHHQWPTRGRAPERHTSSTEVHLPSDDHNYCTRNDFGAMSLDYKDPDFVPSVFSNTTQNQNPEAKIQGKEKKAGGKAVAPPKQNASKTSEEVTSMDQSPDQMSLNNQNPVFVPSLYLLTTPNQNPEAKIQGKEKQAERIVFSPSNPNASGSPAGVTSMDHSPGQMSLNNQNPVFVPSLYLLTKPNQNPETKIQGEKKQTEIIFIIPSNQNASASSSAPSKEVTSMDHSPGQMSLNNQNPVFVPSVLSHSKPNQNPEAKIQGEKKRAEIILLITPNQNASASSSAPSEEVTSMDHSPGQMSLNNQNPVFVPSVKQEKKEAEITLVTLSNQNASASSSAPSKEVTSMDHSPGQMSLNNQNPVFVPSVKQEEKEAEITSVIPSNQNASASSSAPSKEVTSMDHSPAKEDNPCTKKEYDDLNKRYARLENDHINLLEECQRLRDEHKRLKEERTKRSTFSYSSINTVQLLFFTGITSVLFDWLCTKINGSVKTISTNLSLQDHLLIVLMKLRQGLTNTDLAFRFDVSTATLSRILRSWLPALAIVLKPLITWPSKGATLRRMPRIFHRKFKRCRCILARTKISINRPSIMTSRSRSWSNSKHNNTMKYLIGITPAGAISFLSKGWSGWVSDKRITKESGFYDLLESNDEILADRGVLSAEELAARGATLREPALAFTKSKKQLSAQAIDTSRQLACVRIHIEQVMRRLKNFRILQTRIPVSQVDFLDDVVVVCAALTNLRGSVD</sequence>
<dbReference type="InterPro" id="IPR006612">
    <property type="entry name" value="THAP_Znf"/>
</dbReference>
<evidence type="ECO:0000256" key="3">
    <source>
        <dbReference type="ARBA" id="ARBA00022771"/>
    </source>
</evidence>
<keyword evidence="3 6" id="KW-0863">Zinc-finger</keyword>
<feature type="compositionally biased region" description="Low complexity" evidence="7">
    <location>
        <begin position="291"/>
        <end position="301"/>
    </location>
</feature>
<feature type="compositionally biased region" description="Polar residues" evidence="7">
    <location>
        <begin position="423"/>
        <end position="441"/>
    </location>
</feature>
<feature type="compositionally biased region" description="Basic and acidic residues" evidence="7">
    <location>
        <begin position="92"/>
        <end position="108"/>
    </location>
</feature>
<name>A0AAV1HDQ3_XYRNO</name>
<dbReference type="GO" id="GO:0003677">
    <property type="term" value="F:DNA binding"/>
    <property type="evidence" value="ECO:0007669"/>
    <property type="project" value="UniProtKB-UniRule"/>
</dbReference>
<feature type="region of interest" description="Disordered" evidence="7">
    <location>
        <begin position="84"/>
        <end position="108"/>
    </location>
</feature>
<dbReference type="PANTHER" id="PTHR23080">
    <property type="entry name" value="THAP DOMAIN PROTEIN"/>
    <property type="match status" value="1"/>
</dbReference>
<proteinExistence type="predicted"/>
<evidence type="ECO:0000256" key="6">
    <source>
        <dbReference type="PROSITE-ProRule" id="PRU00309"/>
    </source>
</evidence>
<dbReference type="InterPro" id="IPR038441">
    <property type="entry name" value="THAP_Znf_sf"/>
</dbReference>
<feature type="compositionally biased region" description="Polar residues" evidence="7">
    <location>
        <begin position="370"/>
        <end position="385"/>
    </location>
</feature>
<evidence type="ECO:0000259" key="8">
    <source>
        <dbReference type="PROSITE" id="PS50950"/>
    </source>
</evidence>